<keyword evidence="2" id="KW-1185">Reference proteome</keyword>
<dbReference type="VEuPathDB" id="FungiDB:PHYBLDRAFT_161456"/>
<proteinExistence type="predicted"/>
<sequence length="108" mass="12133">MHNSCMKLGCAQSYDYVVPRKEAEAEAEAEEEEESLALVVAICNSVSAKMNFDPLHPRISVELVHARTCSIGIPNIYIQQLNIQNIQSVPHFPLIPSYSEQYLSQNLQ</sequence>
<dbReference type="Proteomes" id="UP000077315">
    <property type="component" value="Unassembled WGS sequence"/>
</dbReference>
<evidence type="ECO:0000313" key="1">
    <source>
        <dbReference type="EMBL" id="OAD80813.1"/>
    </source>
</evidence>
<evidence type="ECO:0000313" key="2">
    <source>
        <dbReference type="Proteomes" id="UP000077315"/>
    </source>
</evidence>
<dbReference type="RefSeq" id="XP_018298853.1">
    <property type="nucleotide sequence ID" value="XM_018434404.1"/>
</dbReference>
<accession>A0A162V8C3</accession>
<dbReference type="GeneID" id="28995310"/>
<name>A0A162V8C3_PHYB8</name>
<reference evidence="2" key="1">
    <citation type="submission" date="2015-06" db="EMBL/GenBank/DDBJ databases">
        <title>Expansion of signal transduction pathways in fungi by whole-genome duplication.</title>
        <authorList>
            <consortium name="DOE Joint Genome Institute"/>
            <person name="Corrochano L.M."/>
            <person name="Kuo A."/>
            <person name="Marcet-Houben M."/>
            <person name="Polaino S."/>
            <person name="Salamov A."/>
            <person name="Villalobos J.M."/>
            <person name="Alvarez M.I."/>
            <person name="Avalos J."/>
            <person name="Benito E.P."/>
            <person name="Benoit I."/>
            <person name="Burger G."/>
            <person name="Camino L.P."/>
            <person name="Canovas D."/>
            <person name="Cerda-Olmedo E."/>
            <person name="Cheng J.-F."/>
            <person name="Dominguez A."/>
            <person name="Elias M."/>
            <person name="Eslava A.P."/>
            <person name="Glaser F."/>
            <person name="Grimwood J."/>
            <person name="Gutierrez G."/>
            <person name="Heitman J."/>
            <person name="Henrissat B."/>
            <person name="Iturriaga E.A."/>
            <person name="Lang B.F."/>
            <person name="Lavin J.L."/>
            <person name="Lee S."/>
            <person name="Li W."/>
            <person name="Lindquist E."/>
            <person name="Lopez-Garcia S."/>
            <person name="Luque E.M."/>
            <person name="Marcos A.T."/>
            <person name="Martin J."/>
            <person name="McCluskey K."/>
            <person name="Medina H.R."/>
            <person name="Miralles-Duran A."/>
            <person name="Miyazaki A."/>
            <person name="Munoz-Torres E."/>
            <person name="Oguiza J.A."/>
            <person name="Ohm R."/>
            <person name="Olmedo M."/>
            <person name="Orejas M."/>
            <person name="Ortiz-Castellanos L."/>
            <person name="Pisabarro A.G."/>
            <person name="Rodriguez-Romero J."/>
            <person name="Ruiz-Herrera J."/>
            <person name="Ruiz-Vazquez R."/>
            <person name="Sanz C."/>
            <person name="Schackwitz W."/>
            <person name="Schmutz J."/>
            <person name="Shahriari M."/>
            <person name="Shelest E."/>
            <person name="Silva-Franco F."/>
            <person name="Soanes D."/>
            <person name="Syed K."/>
            <person name="Tagua V.G."/>
            <person name="Talbot N.J."/>
            <person name="Thon M."/>
            <person name="De vries R.P."/>
            <person name="Wiebenga A."/>
            <person name="Yadav J.S."/>
            <person name="Braun E.L."/>
            <person name="Baker S."/>
            <person name="Garre V."/>
            <person name="Horwitz B."/>
            <person name="Torres-Martinez S."/>
            <person name="Idnurm A."/>
            <person name="Herrera-Estrella A."/>
            <person name="Gabaldon T."/>
            <person name="Grigoriev I.V."/>
        </authorList>
    </citation>
    <scope>NUCLEOTIDE SEQUENCE [LARGE SCALE GENOMIC DNA]</scope>
    <source>
        <strain evidence="2">NRRL 1555(-)</strain>
    </source>
</reference>
<dbReference type="EMBL" id="KV440971">
    <property type="protein sequence ID" value="OAD80813.1"/>
    <property type="molecule type" value="Genomic_DNA"/>
</dbReference>
<protein>
    <submittedName>
        <fullName evidence="1">Uncharacterized protein</fullName>
    </submittedName>
</protein>
<organism evidence="1 2">
    <name type="scientific">Phycomyces blakesleeanus (strain ATCC 8743b / DSM 1359 / FGSC 10004 / NBRC 33097 / NRRL 1555)</name>
    <dbReference type="NCBI Taxonomy" id="763407"/>
    <lineage>
        <taxon>Eukaryota</taxon>
        <taxon>Fungi</taxon>
        <taxon>Fungi incertae sedis</taxon>
        <taxon>Mucoromycota</taxon>
        <taxon>Mucoromycotina</taxon>
        <taxon>Mucoromycetes</taxon>
        <taxon>Mucorales</taxon>
        <taxon>Phycomycetaceae</taxon>
        <taxon>Phycomyces</taxon>
    </lineage>
</organism>
<gene>
    <name evidence="1" type="ORF">PHYBLDRAFT_161456</name>
</gene>
<dbReference type="InParanoid" id="A0A162V8C3"/>
<dbReference type="AlphaFoldDB" id="A0A162V8C3"/>